<dbReference type="SUPFAM" id="SSF48008">
    <property type="entry name" value="GntR ligand-binding domain-like"/>
    <property type="match status" value="1"/>
</dbReference>
<dbReference type="GO" id="GO:0003677">
    <property type="term" value="F:DNA binding"/>
    <property type="evidence" value="ECO:0007669"/>
    <property type="project" value="UniProtKB-KW"/>
</dbReference>
<sequence length="219" mass="24496">MPTMEKLTEAQQAYQQIREAILRGELLPGQRLVEKDLVERYNLGRAAIRSALTRLQQEGLVESEAYRGAWVRVVSEEEALEILEARMVLESLAARYAAQKAGSKDVARLNEILELMRVKLEEGDLLGVSELNSLLHQTLLEISGHKTVQRLVEALRAQVVRHQFRTILVPGRSQRSLEEHQRIVEAVAAHDAEGAEKAMRAHLEGVIAALQQASRGVDV</sequence>
<evidence type="ECO:0000256" key="2">
    <source>
        <dbReference type="ARBA" id="ARBA00023125"/>
    </source>
</evidence>
<dbReference type="AlphaFoldDB" id="E8PQA1"/>
<dbReference type="Pfam" id="PF07729">
    <property type="entry name" value="FCD"/>
    <property type="match status" value="1"/>
</dbReference>
<organism evidence="5 6">
    <name type="scientific">Thermus scotoductus (strain ATCC 700910 / SA-01)</name>
    <dbReference type="NCBI Taxonomy" id="743525"/>
    <lineage>
        <taxon>Bacteria</taxon>
        <taxon>Thermotogati</taxon>
        <taxon>Deinococcota</taxon>
        <taxon>Deinococci</taxon>
        <taxon>Thermales</taxon>
        <taxon>Thermaceae</taxon>
        <taxon>Thermus</taxon>
    </lineage>
</organism>
<evidence type="ECO:0000313" key="6">
    <source>
        <dbReference type="Proteomes" id="UP000008087"/>
    </source>
</evidence>
<dbReference type="STRING" id="743525.TSC_c11400"/>
<keyword evidence="1" id="KW-0805">Transcription regulation</keyword>
<dbReference type="SMART" id="SM00345">
    <property type="entry name" value="HTH_GNTR"/>
    <property type="match status" value="1"/>
</dbReference>
<dbReference type="Gene3D" id="1.20.120.530">
    <property type="entry name" value="GntR ligand-binding domain-like"/>
    <property type="match status" value="1"/>
</dbReference>
<reference evidence="5 6" key="2">
    <citation type="journal article" date="2011" name="BMC Genomics">
        <title>Sequence of the hyperplastic genome of the naturally competent Thermus scotoductus SA-01.</title>
        <authorList>
            <person name="Gounder K."/>
            <person name="Brzuszkiewicz E."/>
            <person name="Liesegang H."/>
            <person name="Wollherr A."/>
            <person name="Daniel R."/>
            <person name="Gottschalk G."/>
            <person name="Reva O."/>
            <person name="Kumwenda B."/>
            <person name="Srivastava M."/>
            <person name="Bricio C."/>
            <person name="Berenguer J."/>
            <person name="van Heerden E."/>
            <person name="Litthauer D."/>
        </authorList>
    </citation>
    <scope>NUCLEOTIDE SEQUENCE [LARGE SCALE GENOMIC DNA]</scope>
    <source>
        <strain evidence="6">ATCC 700910 / SA-01</strain>
    </source>
</reference>
<gene>
    <name evidence="5" type="ordered locus">TSC_c11400</name>
</gene>
<keyword evidence="2" id="KW-0238">DNA-binding</keyword>
<accession>E8PQA1</accession>
<dbReference type="Pfam" id="PF00392">
    <property type="entry name" value="GntR"/>
    <property type="match status" value="1"/>
</dbReference>
<evidence type="ECO:0000259" key="4">
    <source>
        <dbReference type="PROSITE" id="PS50949"/>
    </source>
</evidence>
<name>E8PQA1_THESS</name>
<dbReference type="InterPro" id="IPR036388">
    <property type="entry name" value="WH-like_DNA-bd_sf"/>
</dbReference>
<dbReference type="KEGG" id="tsc:TSC_c11400"/>
<dbReference type="PANTHER" id="PTHR43537:SF24">
    <property type="entry name" value="GLUCONATE OPERON TRANSCRIPTIONAL REPRESSOR"/>
    <property type="match status" value="1"/>
</dbReference>
<dbReference type="PROSITE" id="PS50949">
    <property type="entry name" value="HTH_GNTR"/>
    <property type="match status" value="1"/>
</dbReference>
<feature type="domain" description="HTH gntR-type" evidence="4">
    <location>
        <begin position="7"/>
        <end position="74"/>
    </location>
</feature>
<dbReference type="PANTHER" id="PTHR43537">
    <property type="entry name" value="TRANSCRIPTIONAL REGULATOR, GNTR FAMILY"/>
    <property type="match status" value="1"/>
</dbReference>
<dbReference type="CDD" id="cd07377">
    <property type="entry name" value="WHTH_GntR"/>
    <property type="match status" value="1"/>
</dbReference>
<dbReference type="Proteomes" id="UP000008087">
    <property type="component" value="Chromosome"/>
</dbReference>
<evidence type="ECO:0000256" key="1">
    <source>
        <dbReference type="ARBA" id="ARBA00023015"/>
    </source>
</evidence>
<protein>
    <submittedName>
        <fullName evidence="5">Transcriptional regulator, GntR family</fullName>
    </submittedName>
</protein>
<dbReference type="RefSeq" id="WP_015717037.1">
    <property type="nucleotide sequence ID" value="NC_014974.1"/>
</dbReference>
<dbReference type="InterPro" id="IPR000524">
    <property type="entry name" value="Tscrpt_reg_HTH_GntR"/>
</dbReference>
<dbReference type="HOGENOM" id="CLU_017584_5_1_0"/>
<evidence type="ECO:0000313" key="5">
    <source>
        <dbReference type="EMBL" id="ADW21760.1"/>
    </source>
</evidence>
<dbReference type="InterPro" id="IPR011711">
    <property type="entry name" value="GntR_C"/>
</dbReference>
<dbReference type="EMBL" id="CP001962">
    <property type="protein sequence ID" value="ADW21760.1"/>
    <property type="molecule type" value="Genomic_DNA"/>
</dbReference>
<dbReference type="SMART" id="SM00895">
    <property type="entry name" value="FCD"/>
    <property type="match status" value="1"/>
</dbReference>
<evidence type="ECO:0000256" key="3">
    <source>
        <dbReference type="ARBA" id="ARBA00023163"/>
    </source>
</evidence>
<reference evidence="6" key="1">
    <citation type="submission" date="2010-03" db="EMBL/GenBank/DDBJ databases">
        <title>The genome sequence of Thermus scotoductus SA-01.</title>
        <authorList>
            <person name="Gounder K."/>
            <person name="Liesegang H."/>
            <person name="Brzuszkiewicz E."/>
            <person name="Wollherr A."/>
            <person name="Daniel R."/>
            <person name="Gottschalk G."/>
            <person name="van Heerden E."/>
            <person name="Litthauer D."/>
        </authorList>
    </citation>
    <scope>NUCLEOTIDE SEQUENCE [LARGE SCALE GENOMIC DNA]</scope>
    <source>
        <strain evidence="6">ATCC 700910 / SA-01</strain>
    </source>
</reference>
<dbReference type="Gene3D" id="1.10.10.10">
    <property type="entry name" value="Winged helix-like DNA-binding domain superfamily/Winged helix DNA-binding domain"/>
    <property type="match status" value="1"/>
</dbReference>
<dbReference type="InterPro" id="IPR036390">
    <property type="entry name" value="WH_DNA-bd_sf"/>
</dbReference>
<dbReference type="InterPro" id="IPR008920">
    <property type="entry name" value="TF_FadR/GntR_C"/>
</dbReference>
<dbReference type="eggNOG" id="COG1802">
    <property type="taxonomic scope" value="Bacteria"/>
</dbReference>
<dbReference type="SUPFAM" id="SSF46785">
    <property type="entry name" value="Winged helix' DNA-binding domain"/>
    <property type="match status" value="1"/>
</dbReference>
<dbReference type="GO" id="GO:0003700">
    <property type="term" value="F:DNA-binding transcription factor activity"/>
    <property type="evidence" value="ECO:0007669"/>
    <property type="project" value="InterPro"/>
</dbReference>
<proteinExistence type="predicted"/>
<keyword evidence="3" id="KW-0804">Transcription</keyword>